<reference evidence="1 2" key="1">
    <citation type="journal article" date="2019" name="Environ. Microbiol.">
        <title>The phytopathogenic nature of Dickeya aquatica 174/2 and the dynamic early evolution of Dickeya pathogenicity.</title>
        <authorList>
            <person name="Duprey A."/>
            <person name="Taib N."/>
            <person name="Leonard S."/>
            <person name="Garin T."/>
            <person name="Flandrois J.P."/>
            <person name="Nasser W."/>
            <person name="Brochier-Armanet C."/>
            <person name="Reverchon S."/>
        </authorList>
    </citation>
    <scope>NUCLEOTIDE SEQUENCE [LARGE SCALE GENOMIC DNA]</scope>
    <source>
        <strain evidence="1 2">NCPPB 569</strain>
    </source>
</reference>
<dbReference type="KEGG" id="dic:Dpoa569_0003210"/>
<sequence>MVITMILKKRFIKWLCLPIAISMASIPSSYALNNEQYKMLVYGAAAAGAWAGWGTLNSVLSYVTRGSGTITAGDSANIVATLCGATAASTVRLWSPETDPVNAGNIVMAATKAGAVVGVATTCRWATYGAISGYYLIAQRNTKNLDSMHRRRLYHDAEVVAILRDDLGKKIDFAAAKSRDYHNTTFLYNYRCLNAVVLTKYCYDLEYKKLEQQQASDAAVLAAKQAAWDLANAVLKIAADEGDESISSRSMAPRPS</sequence>
<dbReference type="OrthoDB" id="6434627at2"/>
<dbReference type="Proteomes" id="UP000320591">
    <property type="component" value="Chromosome"/>
</dbReference>
<accession>A0A5B8HRJ1</accession>
<gene>
    <name evidence="1" type="ORF">Dpoa569_0003210</name>
</gene>
<dbReference type="AlphaFoldDB" id="A0A5B8HRJ1"/>
<organism evidence="1 2">
    <name type="scientific">Dickeya poaceiphila</name>
    <dbReference type="NCBI Taxonomy" id="568768"/>
    <lineage>
        <taxon>Bacteria</taxon>
        <taxon>Pseudomonadati</taxon>
        <taxon>Pseudomonadota</taxon>
        <taxon>Gammaproteobacteria</taxon>
        <taxon>Enterobacterales</taxon>
        <taxon>Pectobacteriaceae</taxon>
        <taxon>Dickeya</taxon>
    </lineage>
</organism>
<dbReference type="EMBL" id="CP042220">
    <property type="protein sequence ID" value="QDX31219.1"/>
    <property type="molecule type" value="Genomic_DNA"/>
</dbReference>
<evidence type="ECO:0000313" key="1">
    <source>
        <dbReference type="EMBL" id="QDX31219.1"/>
    </source>
</evidence>
<proteinExistence type="predicted"/>
<evidence type="ECO:0000313" key="2">
    <source>
        <dbReference type="Proteomes" id="UP000320591"/>
    </source>
</evidence>
<dbReference type="RefSeq" id="WP_128569728.1">
    <property type="nucleotide sequence ID" value="NZ_CM001975.1"/>
</dbReference>
<name>A0A5B8HRJ1_9GAMM</name>
<protein>
    <submittedName>
        <fullName evidence="1">Uncharacterized protein</fullName>
    </submittedName>
</protein>
<keyword evidence="2" id="KW-1185">Reference proteome</keyword>